<keyword evidence="3" id="KW-1185">Reference proteome</keyword>
<evidence type="ECO:0000259" key="1">
    <source>
        <dbReference type="Pfam" id="PF02984"/>
    </source>
</evidence>
<sequence>MKKSGPMRDCAKLLVSLHSTIGGEKLKVVHRKYSDPQKGAVAVLPPAKYLMPESSSSDTRVLKGLDK</sequence>
<gene>
    <name evidence="2" type="ORF">LLUT_LOCUS23970</name>
</gene>
<evidence type="ECO:0000313" key="2">
    <source>
        <dbReference type="EMBL" id="CAL0322910.1"/>
    </source>
</evidence>
<accession>A0AAV1XMF8</accession>
<evidence type="ECO:0000313" key="3">
    <source>
        <dbReference type="Proteomes" id="UP001497480"/>
    </source>
</evidence>
<dbReference type="Pfam" id="PF02984">
    <property type="entry name" value="Cyclin_C"/>
    <property type="match status" value="1"/>
</dbReference>
<dbReference type="InterPro" id="IPR004367">
    <property type="entry name" value="Cyclin_C-dom"/>
</dbReference>
<dbReference type="Proteomes" id="UP001497480">
    <property type="component" value="Unassembled WGS sequence"/>
</dbReference>
<dbReference type="EMBL" id="CAXHTB010000016">
    <property type="protein sequence ID" value="CAL0322910.1"/>
    <property type="molecule type" value="Genomic_DNA"/>
</dbReference>
<dbReference type="AlphaFoldDB" id="A0AAV1XMF8"/>
<name>A0AAV1XMF8_LUPLU</name>
<dbReference type="SUPFAM" id="SSF47954">
    <property type="entry name" value="Cyclin-like"/>
    <property type="match status" value="1"/>
</dbReference>
<dbReference type="InterPro" id="IPR036915">
    <property type="entry name" value="Cyclin-like_sf"/>
</dbReference>
<protein>
    <recommendedName>
        <fullName evidence="1">Cyclin C-terminal domain-containing protein</fullName>
    </recommendedName>
</protein>
<dbReference type="Gene3D" id="1.10.472.10">
    <property type="entry name" value="Cyclin-like"/>
    <property type="match status" value="1"/>
</dbReference>
<feature type="domain" description="Cyclin C-terminal" evidence="1">
    <location>
        <begin position="7"/>
        <end position="46"/>
    </location>
</feature>
<organism evidence="2 3">
    <name type="scientific">Lupinus luteus</name>
    <name type="common">European yellow lupine</name>
    <dbReference type="NCBI Taxonomy" id="3873"/>
    <lineage>
        <taxon>Eukaryota</taxon>
        <taxon>Viridiplantae</taxon>
        <taxon>Streptophyta</taxon>
        <taxon>Embryophyta</taxon>
        <taxon>Tracheophyta</taxon>
        <taxon>Spermatophyta</taxon>
        <taxon>Magnoliopsida</taxon>
        <taxon>eudicotyledons</taxon>
        <taxon>Gunneridae</taxon>
        <taxon>Pentapetalae</taxon>
        <taxon>rosids</taxon>
        <taxon>fabids</taxon>
        <taxon>Fabales</taxon>
        <taxon>Fabaceae</taxon>
        <taxon>Papilionoideae</taxon>
        <taxon>50 kb inversion clade</taxon>
        <taxon>genistoids sensu lato</taxon>
        <taxon>core genistoids</taxon>
        <taxon>Genisteae</taxon>
        <taxon>Lupinus</taxon>
    </lineage>
</organism>
<comment type="caution">
    <text evidence="2">The sequence shown here is derived from an EMBL/GenBank/DDBJ whole genome shotgun (WGS) entry which is preliminary data.</text>
</comment>
<reference evidence="2 3" key="1">
    <citation type="submission" date="2024-03" db="EMBL/GenBank/DDBJ databases">
        <authorList>
            <person name="Martinez-Hernandez J."/>
        </authorList>
    </citation>
    <scope>NUCLEOTIDE SEQUENCE [LARGE SCALE GENOMIC DNA]</scope>
</reference>
<proteinExistence type="predicted"/>